<accession>A0A9W8NKQ5</accession>
<name>A0A9W8NKQ5_9PEZI</name>
<proteinExistence type="predicted"/>
<dbReference type="Proteomes" id="UP001148614">
    <property type="component" value="Unassembled WGS sequence"/>
</dbReference>
<organism evidence="2 3">
    <name type="scientific">Xylaria arbuscula</name>
    <dbReference type="NCBI Taxonomy" id="114810"/>
    <lineage>
        <taxon>Eukaryota</taxon>
        <taxon>Fungi</taxon>
        <taxon>Dikarya</taxon>
        <taxon>Ascomycota</taxon>
        <taxon>Pezizomycotina</taxon>
        <taxon>Sordariomycetes</taxon>
        <taxon>Xylariomycetidae</taxon>
        <taxon>Xylariales</taxon>
        <taxon>Xylariaceae</taxon>
        <taxon>Xylaria</taxon>
    </lineage>
</organism>
<evidence type="ECO:0000256" key="1">
    <source>
        <dbReference type="SAM" id="MobiDB-lite"/>
    </source>
</evidence>
<dbReference type="VEuPathDB" id="FungiDB:F4678DRAFT_414057"/>
<evidence type="ECO:0000313" key="2">
    <source>
        <dbReference type="EMBL" id="KAJ3578292.1"/>
    </source>
</evidence>
<dbReference type="AlphaFoldDB" id="A0A9W8NKQ5"/>
<keyword evidence="3" id="KW-1185">Reference proteome</keyword>
<evidence type="ECO:0000313" key="3">
    <source>
        <dbReference type="Proteomes" id="UP001148614"/>
    </source>
</evidence>
<protein>
    <submittedName>
        <fullName evidence="2">Uncharacterized protein</fullName>
    </submittedName>
</protein>
<feature type="region of interest" description="Disordered" evidence="1">
    <location>
        <begin position="191"/>
        <end position="219"/>
    </location>
</feature>
<sequence length="293" mass="33040">MGHTSPREIPYSDTEDWLSQKGFQEGYGVDFSTDVSEYLQEKETQTVEDWQSPVPAITAPRNLPMGSAMGTDITRSPTASRGAAQGHTGMPSEVALLCFCYSYAIATFDNIQTKLVWKPHKKISELLQCQKQSLSECENLLTCKSCTSQSKYITLIIVMCEDLLASMEGGCRIQSWCRQWDGVELSEPWNEIEKNDDRQQGERRDKVVGEETSVRPGEDSNKVVIGRWQLDSDDQLSVIQGLISTRVVRLSNLVTKLGGIANEHQWPDQGRRIQDVRERCHSISRQLRDHAEG</sequence>
<dbReference type="EMBL" id="JANPWZ010000234">
    <property type="protein sequence ID" value="KAJ3578292.1"/>
    <property type="molecule type" value="Genomic_DNA"/>
</dbReference>
<comment type="caution">
    <text evidence="2">The sequence shown here is derived from an EMBL/GenBank/DDBJ whole genome shotgun (WGS) entry which is preliminary data.</text>
</comment>
<reference evidence="2" key="1">
    <citation type="submission" date="2022-07" db="EMBL/GenBank/DDBJ databases">
        <title>Genome Sequence of Xylaria arbuscula.</title>
        <authorList>
            <person name="Buettner E."/>
        </authorList>
    </citation>
    <scope>NUCLEOTIDE SEQUENCE</scope>
    <source>
        <strain evidence="2">VT107</strain>
    </source>
</reference>
<gene>
    <name evidence="2" type="ORF">NPX13_g2276</name>
</gene>